<dbReference type="PANTHER" id="PTHR11113">
    <property type="entry name" value="N-ACETYLGLUCOSAMINE-6-PHOSPHATE DEACETYLASE"/>
    <property type="match status" value="1"/>
</dbReference>
<feature type="non-terminal residue" evidence="2">
    <location>
        <position position="1"/>
    </location>
</feature>
<organism evidence="2">
    <name type="scientific">marine sediment metagenome</name>
    <dbReference type="NCBI Taxonomy" id="412755"/>
    <lineage>
        <taxon>unclassified sequences</taxon>
        <taxon>metagenomes</taxon>
        <taxon>ecological metagenomes</taxon>
    </lineage>
</organism>
<dbReference type="Gene3D" id="3.20.20.140">
    <property type="entry name" value="Metal-dependent hydrolases"/>
    <property type="match status" value="1"/>
</dbReference>
<evidence type="ECO:0008006" key="3">
    <source>
        <dbReference type="Google" id="ProtNLM"/>
    </source>
</evidence>
<protein>
    <recommendedName>
        <fullName evidence="3">Amidohydrolase-related domain-containing protein</fullName>
    </recommendedName>
</protein>
<accession>X0UKD7</accession>
<evidence type="ECO:0000313" key="2">
    <source>
        <dbReference type="EMBL" id="GAG06055.1"/>
    </source>
</evidence>
<dbReference type="InterPro" id="IPR032466">
    <property type="entry name" value="Metal_Hydrolase"/>
</dbReference>
<gene>
    <name evidence="2" type="ORF">S01H1_32800</name>
</gene>
<proteinExistence type="predicted"/>
<dbReference type="EMBL" id="BARS01020333">
    <property type="protein sequence ID" value="GAG06055.1"/>
    <property type="molecule type" value="Genomic_DNA"/>
</dbReference>
<dbReference type="AlphaFoldDB" id="X0UKD7"/>
<dbReference type="GO" id="GO:0006046">
    <property type="term" value="P:N-acetylglucosamine catabolic process"/>
    <property type="evidence" value="ECO:0007669"/>
    <property type="project" value="TreeGrafter"/>
</dbReference>
<dbReference type="SUPFAM" id="SSF51556">
    <property type="entry name" value="Metallo-dependent hydrolases"/>
    <property type="match status" value="1"/>
</dbReference>
<name>X0UKD7_9ZZZZ</name>
<evidence type="ECO:0000256" key="1">
    <source>
        <dbReference type="ARBA" id="ARBA00022801"/>
    </source>
</evidence>
<reference evidence="2" key="1">
    <citation type="journal article" date="2014" name="Front. Microbiol.">
        <title>High frequency of phylogenetically diverse reductive dehalogenase-homologous genes in deep subseafloor sedimentary metagenomes.</title>
        <authorList>
            <person name="Kawai M."/>
            <person name="Futagami T."/>
            <person name="Toyoda A."/>
            <person name="Takaki Y."/>
            <person name="Nishi S."/>
            <person name="Hori S."/>
            <person name="Arai W."/>
            <person name="Tsubouchi T."/>
            <person name="Morono Y."/>
            <person name="Uchiyama I."/>
            <person name="Ito T."/>
            <person name="Fujiyama A."/>
            <person name="Inagaki F."/>
            <person name="Takami H."/>
        </authorList>
    </citation>
    <scope>NUCLEOTIDE SEQUENCE</scope>
    <source>
        <strain evidence="2">Expedition CK06-06</strain>
    </source>
</reference>
<dbReference type="PANTHER" id="PTHR11113:SF14">
    <property type="entry name" value="N-ACETYLGLUCOSAMINE-6-PHOSPHATE DEACETYLASE"/>
    <property type="match status" value="1"/>
</dbReference>
<dbReference type="GO" id="GO:0008448">
    <property type="term" value="F:N-acetylglucosamine-6-phosphate deacetylase activity"/>
    <property type="evidence" value="ECO:0007669"/>
    <property type="project" value="TreeGrafter"/>
</dbReference>
<comment type="caution">
    <text evidence="2">The sequence shown here is derived from an EMBL/GenBank/DDBJ whole genome shotgun (WGS) entry which is preliminary data.</text>
</comment>
<keyword evidence="1" id="KW-0378">Hydrolase</keyword>
<sequence>NGYAGVDFNSDNLTVEAMRTACERMRADGVAGFLPTVITDEIDTMSARLARLVEICRSDSLTREMVWGLHIEGPFISAEPGYVGAHPASAVRPANKPDMASLLEAADGLTRIVTLAPEHDDEMCVTRYLADQGIVIAAGHCDPSMDQLRAAIDAGLSMFTHLGNGCPAQLHRHDNIVQRVLSLHEHLWISFIADGAHVPFPALGNYLRTAGVERCVIVTDAISAAGLGPGRYTLGQQTVEIGDDLVPWSSDRSHFVGSATTMPSMADNLRYAL</sequence>
<feature type="non-terminal residue" evidence="2">
    <location>
        <position position="273"/>
    </location>
</feature>